<proteinExistence type="predicted"/>
<reference evidence="2 3" key="1">
    <citation type="journal article" date="2014" name="Mol. Plant">
        <title>Chromosome Scale Genome Assembly and Transcriptome Profiling of Nannochloropsis gaditana in Nitrogen Depletion.</title>
        <authorList>
            <person name="Corteggiani Carpinelli E."/>
            <person name="Telatin A."/>
            <person name="Vitulo N."/>
            <person name="Forcato C."/>
            <person name="D'Angelo M."/>
            <person name="Schiavon R."/>
            <person name="Vezzi A."/>
            <person name="Giacometti G.M."/>
            <person name="Morosinotto T."/>
            <person name="Valle G."/>
        </authorList>
    </citation>
    <scope>NUCLEOTIDE SEQUENCE [LARGE SCALE GENOMIC DNA]</scope>
    <source>
        <strain evidence="2 3">B-31</strain>
    </source>
</reference>
<gene>
    <name evidence="2" type="ORF">Naga_100549g3</name>
</gene>
<dbReference type="AlphaFoldDB" id="W7TK39"/>
<organism evidence="2 3">
    <name type="scientific">Nannochloropsis gaditana</name>
    <dbReference type="NCBI Taxonomy" id="72520"/>
    <lineage>
        <taxon>Eukaryota</taxon>
        <taxon>Sar</taxon>
        <taxon>Stramenopiles</taxon>
        <taxon>Ochrophyta</taxon>
        <taxon>Eustigmatophyceae</taxon>
        <taxon>Eustigmatales</taxon>
        <taxon>Monodopsidaceae</taxon>
        <taxon>Nannochloropsis</taxon>
    </lineage>
</organism>
<evidence type="ECO:0000256" key="1">
    <source>
        <dbReference type="SAM" id="MobiDB-lite"/>
    </source>
</evidence>
<evidence type="ECO:0000313" key="2">
    <source>
        <dbReference type="EMBL" id="EWM20776.1"/>
    </source>
</evidence>
<accession>W7TK39</accession>
<feature type="compositionally biased region" description="Polar residues" evidence="1">
    <location>
        <begin position="138"/>
        <end position="152"/>
    </location>
</feature>
<dbReference type="Proteomes" id="UP000019335">
    <property type="component" value="Unassembled WGS sequence"/>
</dbReference>
<sequence>MRFIIPSIAEVTRYTRYCASGESNFVDLGSSSLLKIRSISRVIRPLPHLDRLRAAHILRFRTTTLSPAATTVKSGRIAPQSKLAASSTRRQKDKNCTQCLSLHDSFVRARVSQTDPRHLDPLPYGSTVPTGRRKGTEKNQIGKTMTAPSSLRESLHSPGCIPPGGTSARIGRTATQNALCSSRIGCKIEEDEEKAEAEGWEKLNLDRVMYHGLNTCEDRHVPFLPKTILSFTFTSPLMDIEFV</sequence>
<feature type="region of interest" description="Disordered" evidence="1">
    <location>
        <begin position="116"/>
        <end position="156"/>
    </location>
</feature>
<dbReference type="EMBL" id="AZIL01002816">
    <property type="protein sequence ID" value="EWM20776.1"/>
    <property type="molecule type" value="Genomic_DNA"/>
</dbReference>
<evidence type="ECO:0000313" key="3">
    <source>
        <dbReference type="Proteomes" id="UP000019335"/>
    </source>
</evidence>
<keyword evidence="3" id="KW-1185">Reference proteome</keyword>
<comment type="caution">
    <text evidence="2">The sequence shown here is derived from an EMBL/GenBank/DDBJ whole genome shotgun (WGS) entry which is preliminary data.</text>
</comment>
<protein>
    <submittedName>
        <fullName evidence="2">Uncharacterized protein</fullName>
    </submittedName>
</protein>
<name>W7TK39_9STRA</name>